<evidence type="ECO:0000313" key="3">
    <source>
        <dbReference type="EMBL" id="GEX66992.1"/>
    </source>
</evidence>
<dbReference type="GO" id="GO:0003964">
    <property type="term" value="F:RNA-directed DNA polymerase activity"/>
    <property type="evidence" value="ECO:0007669"/>
    <property type="project" value="UniProtKB-KW"/>
</dbReference>
<dbReference type="GO" id="GO:0015074">
    <property type="term" value="P:DNA integration"/>
    <property type="evidence" value="ECO:0007669"/>
    <property type="project" value="InterPro"/>
</dbReference>
<dbReference type="EMBL" id="BKCJ010122501">
    <property type="protein sequence ID" value="GEX66992.1"/>
    <property type="molecule type" value="Genomic_DNA"/>
</dbReference>
<sequence>MMIGLNLPVQILYAQVEAIKDENFGTEDLYGMIKKLEQRTDGTVCLNGRSWIPCRGNLKKLYWWPNMKAEISTYENITMDFVIKLQKTSTGQDTIWVIIDRLTKSAHFLPMKETNSMEKLTRQYLKEVVSRHGVPVLIISDRDSKFTSQFWKSLNKALGTQLDISTAYHPQTDGHGERTIQTLEDMMRACVMDIRKGWDRHPPLVEFSYNNNYHTSIKVAPFEALYGRKCRSPICWGEIGDAQLTGPEIVHEITEKIIQIKKRIQATRDRQKSYANRRRKPLEFEKCFVDEPLIIPLDEIQIDNKLNFIEEPVEIMDREVKRLKQSRILIVKVHPNPLYNMLLTSLPSNTVAPVKRKYVRKRQPAKQNEKDVNEPWTPDEEAVLWINTLKNNKDGNGKKTNGFWMKVTTYFHKETGVQDRHESGACENTIYQKAEKEYRAYYNSAFQLVECWNGLKDHKKWKKVEYPMYLKAKYPGSKKSRTSGSASESAHNGLNLNDEAADLGDKEIEESRPIVPLFSSRKEASFEYVRIKEQELKLERLKLAQAEKFKEQKLAQRDPELAMQEKMSICESLHNKLYAYHEEKHGFPDMVGSIGWSNNDINVIRQSPHLNDLKEGKAPDVAFVANDQTLEVISDGYDRKSISGRKDELGLFYISNPVFDDGENGRRKMGATPFETPETSPSRLDTEGDDDDDDEEEIMLVSPPLTPMKKLPAAVVDGGGVSST</sequence>
<dbReference type="PANTHER" id="PTHR45835">
    <property type="entry name" value="YALI0A06105P"/>
    <property type="match status" value="1"/>
</dbReference>
<dbReference type="Gene3D" id="3.30.420.10">
    <property type="entry name" value="Ribonuclease H-like superfamily/Ribonuclease H"/>
    <property type="match status" value="1"/>
</dbReference>
<protein>
    <submittedName>
        <fullName evidence="3">Reverse transcriptase domain-containing protein</fullName>
    </submittedName>
</protein>
<evidence type="ECO:0000256" key="1">
    <source>
        <dbReference type="SAM" id="MobiDB-lite"/>
    </source>
</evidence>
<comment type="caution">
    <text evidence="3">The sequence shown here is derived from an EMBL/GenBank/DDBJ whole genome shotgun (WGS) entry which is preliminary data.</text>
</comment>
<feature type="domain" description="Integrase catalytic" evidence="2">
    <location>
        <begin position="69"/>
        <end position="229"/>
    </location>
</feature>
<dbReference type="InterPro" id="IPR012337">
    <property type="entry name" value="RNaseH-like_sf"/>
</dbReference>
<organism evidence="3">
    <name type="scientific">Tanacetum cinerariifolium</name>
    <name type="common">Dalmatian daisy</name>
    <name type="synonym">Chrysanthemum cinerariifolium</name>
    <dbReference type="NCBI Taxonomy" id="118510"/>
    <lineage>
        <taxon>Eukaryota</taxon>
        <taxon>Viridiplantae</taxon>
        <taxon>Streptophyta</taxon>
        <taxon>Embryophyta</taxon>
        <taxon>Tracheophyta</taxon>
        <taxon>Spermatophyta</taxon>
        <taxon>Magnoliopsida</taxon>
        <taxon>eudicotyledons</taxon>
        <taxon>Gunneridae</taxon>
        <taxon>Pentapetalae</taxon>
        <taxon>asterids</taxon>
        <taxon>campanulids</taxon>
        <taxon>Asterales</taxon>
        <taxon>Asteraceae</taxon>
        <taxon>Asteroideae</taxon>
        <taxon>Anthemideae</taxon>
        <taxon>Anthemidinae</taxon>
        <taxon>Tanacetum</taxon>
    </lineage>
</organism>
<dbReference type="SUPFAM" id="SSF53098">
    <property type="entry name" value="Ribonuclease H-like"/>
    <property type="match status" value="1"/>
</dbReference>
<feature type="region of interest" description="Disordered" evidence="1">
    <location>
        <begin position="662"/>
        <end position="724"/>
    </location>
</feature>
<keyword evidence="3" id="KW-0695">RNA-directed DNA polymerase</keyword>
<accession>A0A699H7Y6</accession>
<dbReference type="GO" id="GO:0003676">
    <property type="term" value="F:nucleic acid binding"/>
    <property type="evidence" value="ECO:0007669"/>
    <property type="project" value="InterPro"/>
</dbReference>
<gene>
    <name evidence="3" type="ORF">Tci_338967</name>
</gene>
<feature type="region of interest" description="Disordered" evidence="1">
    <location>
        <begin position="475"/>
        <end position="497"/>
    </location>
</feature>
<dbReference type="PANTHER" id="PTHR45835:SF99">
    <property type="entry name" value="CHROMO DOMAIN-CONTAINING PROTEIN-RELATED"/>
    <property type="match status" value="1"/>
</dbReference>
<feature type="compositionally biased region" description="Acidic residues" evidence="1">
    <location>
        <begin position="687"/>
        <end position="698"/>
    </location>
</feature>
<dbReference type="InterPro" id="IPR036397">
    <property type="entry name" value="RNaseH_sf"/>
</dbReference>
<dbReference type="InterPro" id="IPR001584">
    <property type="entry name" value="Integrase_cat-core"/>
</dbReference>
<name>A0A699H7Y6_TANCI</name>
<keyword evidence="3" id="KW-0808">Transferase</keyword>
<dbReference type="PROSITE" id="PS50994">
    <property type="entry name" value="INTEGRASE"/>
    <property type="match status" value="1"/>
</dbReference>
<feature type="non-terminal residue" evidence="3">
    <location>
        <position position="724"/>
    </location>
</feature>
<dbReference type="AlphaFoldDB" id="A0A699H7Y6"/>
<proteinExistence type="predicted"/>
<reference evidence="3" key="1">
    <citation type="journal article" date="2019" name="Sci. Rep.">
        <title>Draft genome of Tanacetum cinerariifolium, the natural source of mosquito coil.</title>
        <authorList>
            <person name="Yamashiro T."/>
            <person name="Shiraishi A."/>
            <person name="Satake H."/>
            <person name="Nakayama K."/>
        </authorList>
    </citation>
    <scope>NUCLEOTIDE SEQUENCE</scope>
</reference>
<feature type="compositionally biased region" description="Polar residues" evidence="1">
    <location>
        <begin position="482"/>
        <end position="495"/>
    </location>
</feature>
<keyword evidence="3" id="KW-0548">Nucleotidyltransferase</keyword>
<evidence type="ECO:0000259" key="2">
    <source>
        <dbReference type="PROSITE" id="PS50994"/>
    </source>
</evidence>